<feature type="region of interest" description="Disordered" evidence="1">
    <location>
        <begin position="1"/>
        <end position="37"/>
    </location>
</feature>
<dbReference type="AlphaFoldDB" id="A0A0P9K1Y5"/>
<comment type="caution">
    <text evidence="2">The sequence shown here is derived from an EMBL/GenBank/DDBJ whole genome shotgun (WGS) entry which is preliminary data.</text>
</comment>
<dbReference type="Proteomes" id="UP000050425">
    <property type="component" value="Unassembled WGS sequence"/>
</dbReference>
<organism evidence="2 3">
    <name type="scientific">Pseudomonas syringae pv. antirrhini</name>
    <dbReference type="NCBI Taxonomy" id="251702"/>
    <lineage>
        <taxon>Bacteria</taxon>
        <taxon>Pseudomonadati</taxon>
        <taxon>Pseudomonadota</taxon>
        <taxon>Gammaproteobacteria</taxon>
        <taxon>Pseudomonadales</taxon>
        <taxon>Pseudomonadaceae</taxon>
        <taxon>Pseudomonas</taxon>
    </lineage>
</organism>
<dbReference type="EMBL" id="LJPT01000082">
    <property type="protein sequence ID" value="KPW48944.1"/>
    <property type="molecule type" value="Genomic_DNA"/>
</dbReference>
<accession>A0A0P9K1Y5</accession>
<evidence type="ECO:0000256" key="1">
    <source>
        <dbReference type="SAM" id="MobiDB-lite"/>
    </source>
</evidence>
<sequence>MAVEFVDDFAGSHGHGYSRPSGAIKPMGPQHVRPARA</sequence>
<evidence type="ECO:0000313" key="2">
    <source>
        <dbReference type="EMBL" id="KPW48944.1"/>
    </source>
</evidence>
<proteinExistence type="predicted"/>
<gene>
    <name evidence="2" type="ORF">ALO88_102550</name>
</gene>
<evidence type="ECO:0000313" key="3">
    <source>
        <dbReference type="Proteomes" id="UP000050425"/>
    </source>
</evidence>
<name>A0A0P9K1Y5_9PSED</name>
<reference evidence="2 3" key="1">
    <citation type="submission" date="2015-09" db="EMBL/GenBank/DDBJ databases">
        <title>Genome announcement of multiple Pseudomonas syringae strains.</title>
        <authorList>
            <person name="Thakur S."/>
            <person name="Wang P.W."/>
            <person name="Gong Y."/>
            <person name="Weir B.S."/>
            <person name="Guttman D.S."/>
        </authorList>
    </citation>
    <scope>NUCLEOTIDE SEQUENCE [LARGE SCALE GENOMIC DNA]</scope>
    <source>
        <strain evidence="2 3">ICMP4303</strain>
    </source>
</reference>
<protein>
    <submittedName>
        <fullName evidence="2">Uncharacterized protein</fullName>
    </submittedName>
</protein>